<dbReference type="InterPro" id="IPR002901">
    <property type="entry name" value="MGlyc_endo_b_GlcNAc-like_dom"/>
</dbReference>
<feature type="region of interest" description="Disordered" evidence="1">
    <location>
        <begin position="925"/>
        <end position="944"/>
    </location>
</feature>
<dbReference type="PROSITE" id="PS51781">
    <property type="entry name" value="SH3B"/>
    <property type="match status" value="1"/>
</dbReference>
<feature type="compositionally biased region" description="Acidic residues" evidence="1">
    <location>
        <begin position="28"/>
        <end position="60"/>
    </location>
</feature>
<dbReference type="SUPFAM" id="SSF47090">
    <property type="entry name" value="PGBD-like"/>
    <property type="match status" value="7"/>
</dbReference>
<evidence type="ECO:0000256" key="2">
    <source>
        <dbReference type="SAM" id="SignalP"/>
    </source>
</evidence>
<name>A0A1H9ISS6_9BACI</name>
<proteinExistence type="predicted"/>
<feature type="chain" id="PRO_5011623164" evidence="2">
    <location>
        <begin position="24"/>
        <end position="1083"/>
    </location>
</feature>
<dbReference type="Pfam" id="PF08239">
    <property type="entry name" value="SH3_3"/>
    <property type="match status" value="1"/>
</dbReference>
<sequence length="1083" mass="122256">MLKKVVISLIMFSLLLFPLVLNAETDDESIEDTYEETESSSLSESEEETELANDEEEDQLDQQTNQETEENGETPLEEESEKEEGNESSSEDDLSEEDEDTSNNESSSSETTDENSDEFSEGENSSEEHLNSDDEEEVKQSEKDSESELEEVQESNSEETEEEETEEQVRSMSEMTTTQSSPPYELGDRAPEIAEFKAKLNAIGFSGILETEYFGEYTRSKVKAFQANYGLAVTGVMNQTSLNKLDEVYHSPFQVGNSHAEISDLKVQLNSMGFGGIQVTDYYGNFTAQRVEEFQSFIGIKSNGIADSYTRELLQNFVAEGYGVGDRHNTISVMKRKLNALGFNGIKVTDYYGSYTKKRVEDFQAYYGLNQTGQANQDTLDQLDQVYYSPLQVGNRSGEVSDIKRKLNRVGFNGILVTDYFGDFTEKKVKDFQSYYGLKNHGIVDSVTLNKLNEVYNSPYQLGEAHENLSELKTSLNRLGYGTILVSDYFGEFTEKRVKVFQADHNLAPSGIIDQKTESTINNLMNTVFQEGKRHKGVVELKEKLNKLSFGKILETTYFGSYTTQQVKNFQKYYGLKVTGVVNQSTWDKIDEVHDSPLQEGERNSQIVEIKKMLNAIDYGTILETKYFGSFTTDRVKDFQRDHGLHVHGIVDDKTYNLIEKKYKSDKVTEYNISFDRFVEIQLKEGSPKYDGAGNIPADEANVRYYLNPSNFAKNSPEYYQFMLLDSTTDITVSEIDSKFLQNKGTLSNTGAAFKTAGKTHNLNELYLMVHALHETGNGTSTLAKGVGVDQNGNIQRDSKGNIIRDINHKNVDYVVYNMYGYGAHDESPLVGGVNYAFENKWFSPESAIIGGAKDISNSYISQGQNTLYKMKWDPEYAAQNDKRGKQYATHIMWPEIQAKHIYNVLGETLNSVAVRFDIPKFINQPKKDDSKPDAPKPPMDLEEFPKDIIGTVTDNLNFREGPSTNYDRITTIPNGSEIDIIGEHESGWLNIQYNGTKGWVSGDYVDIKNLYYVNGSNVQYRSSPAGEVKGSLSDELVALSLDSNYSIVSKNAPLNGTTYTWYRISINGQNYWMAKNFLEKVN</sequence>
<dbReference type="InterPro" id="IPR003646">
    <property type="entry name" value="SH3-like_bac-type"/>
</dbReference>
<dbReference type="EMBL" id="FOES01000026">
    <property type="protein sequence ID" value="SEQ77572.1"/>
    <property type="molecule type" value="Genomic_DNA"/>
</dbReference>
<dbReference type="GO" id="GO:0004040">
    <property type="term" value="F:amidase activity"/>
    <property type="evidence" value="ECO:0007669"/>
    <property type="project" value="InterPro"/>
</dbReference>
<dbReference type="PANTHER" id="PTHR34408">
    <property type="entry name" value="FAMILY PROTEIN, PUTATIVE-RELATED"/>
    <property type="match status" value="1"/>
</dbReference>
<dbReference type="AlphaFoldDB" id="A0A1H9ISS6"/>
<feature type="region of interest" description="Disordered" evidence="1">
    <location>
        <begin position="28"/>
        <end position="187"/>
    </location>
</feature>
<dbReference type="InterPro" id="IPR036365">
    <property type="entry name" value="PGBD-like_sf"/>
</dbReference>
<feature type="compositionally biased region" description="Basic and acidic residues" evidence="1">
    <location>
        <begin position="126"/>
        <end position="146"/>
    </location>
</feature>
<dbReference type="Gene3D" id="1.10.101.10">
    <property type="entry name" value="PGBD-like superfamily/PGBD"/>
    <property type="match status" value="7"/>
</dbReference>
<dbReference type="OrthoDB" id="9816557at2"/>
<dbReference type="Proteomes" id="UP000199427">
    <property type="component" value="Unassembled WGS sequence"/>
</dbReference>
<dbReference type="Gene3D" id="2.30.30.40">
    <property type="entry name" value="SH3 Domains"/>
    <property type="match status" value="1"/>
</dbReference>
<feature type="compositionally biased region" description="Acidic residues" evidence="1">
    <location>
        <begin position="111"/>
        <end position="125"/>
    </location>
</feature>
<protein>
    <submittedName>
        <fullName evidence="4">Beta-N-acetylglucosaminidase</fullName>
    </submittedName>
</protein>
<accession>A0A1H9ISS6</accession>
<reference evidence="4 5" key="1">
    <citation type="submission" date="2016-10" db="EMBL/GenBank/DDBJ databases">
        <authorList>
            <person name="de Groot N.N."/>
        </authorList>
    </citation>
    <scope>NUCLEOTIDE SEQUENCE [LARGE SCALE GENOMIC DNA]</scope>
    <source>
        <strain evidence="4 5">DSM 21633</strain>
    </source>
</reference>
<feature type="domain" description="SH3b" evidence="3">
    <location>
        <begin position="945"/>
        <end position="1010"/>
    </location>
</feature>
<gene>
    <name evidence="4" type="ORF">SAMN05216362_12626</name>
</gene>
<feature type="compositionally biased region" description="Acidic residues" evidence="1">
    <location>
        <begin position="147"/>
        <end position="166"/>
    </location>
</feature>
<keyword evidence="2" id="KW-0732">Signal</keyword>
<dbReference type="Pfam" id="PF01471">
    <property type="entry name" value="PG_binding_1"/>
    <property type="match status" value="7"/>
</dbReference>
<dbReference type="SMART" id="SM00047">
    <property type="entry name" value="LYZ2"/>
    <property type="match status" value="1"/>
</dbReference>
<feature type="compositionally biased region" description="Basic and acidic residues" evidence="1">
    <location>
        <begin position="926"/>
        <end position="935"/>
    </location>
</feature>
<dbReference type="PANTHER" id="PTHR34408:SF1">
    <property type="entry name" value="GLYCOSYL HYDROLASE FAMILY 19 DOMAIN-CONTAINING PROTEIN HI_1415"/>
    <property type="match status" value="1"/>
</dbReference>
<evidence type="ECO:0000313" key="5">
    <source>
        <dbReference type="Proteomes" id="UP000199427"/>
    </source>
</evidence>
<dbReference type="STRING" id="571933.SAMN05216362_12626"/>
<organism evidence="4 5">
    <name type="scientific">Piscibacillus halophilus</name>
    <dbReference type="NCBI Taxonomy" id="571933"/>
    <lineage>
        <taxon>Bacteria</taxon>
        <taxon>Bacillati</taxon>
        <taxon>Bacillota</taxon>
        <taxon>Bacilli</taxon>
        <taxon>Bacillales</taxon>
        <taxon>Bacillaceae</taxon>
        <taxon>Piscibacillus</taxon>
    </lineage>
</organism>
<keyword evidence="5" id="KW-1185">Reference proteome</keyword>
<evidence type="ECO:0000256" key="1">
    <source>
        <dbReference type="SAM" id="MobiDB-lite"/>
    </source>
</evidence>
<dbReference type="SMART" id="SM00287">
    <property type="entry name" value="SH3b"/>
    <property type="match status" value="1"/>
</dbReference>
<feature type="signal peptide" evidence="2">
    <location>
        <begin position="1"/>
        <end position="23"/>
    </location>
</feature>
<evidence type="ECO:0000313" key="4">
    <source>
        <dbReference type="EMBL" id="SEQ77572.1"/>
    </source>
</evidence>
<evidence type="ECO:0000259" key="3">
    <source>
        <dbReference type="PROSITE" id="PS51781"/>
    </source>
</evidence>
<dbReference type="InterPro" id="IPR052354">
    <property type="entry name" value="Cell_Wall_Dynamics_Protein"/>
</dbReference>
<dbReference type="InterPro" id="IPR036366">
    <property type="entry name" value="PGBDSf"/>
</dbReference>
<feature type="compositionally biased region" description="Acidic residues" evidence="1">
    <location>
        <begin position="67"/>
        <end position="102"/>
    </location>
</feature>
<dbReference type="InterPro" id="IPR002477">
    <property type="entry name" value="Peptidoglycan-bd-like"/>
</dbReference>